<gene>
    <name evidence="1" type="ORF">FAEPRAA2165_00108</name>
</gene>
<sequence>MQAVWGERAKEKFFQNPALKCAIIPKSFSRKMQIQGFLVQNCENGRGPYFFFSEDVLKYCYAIMDSLQPEASITTTFFKEECVL</sequence>
<keyword evidence="2" id="KW-1185">Reference proteome</keyword>
<proteinExistence type="predicted"/>
<dbReference type="Proteomes" id="UP000004619">
    <property type="component" value="Unassembled WGS sequence"/>
</dbReference>
<dbReference type="AlphaFoldDB" id="C7H1H0"/>
<accession>C7H1H0</accession>
<comment type="caution">
    <text evidence="1">The sequence shown here is derived from an EMBL/GenBank/DDBJ whole genome shotgun (WGS) entry which is preliminary data.</text>
</comment>
<dbReference type="HOGENOM" id="CLU_2522624_0_0_9"/>
<dbReference type="EMBL" id="ACOP02000003">
    <property type="protein sequence ID" value="EEU98180.1"/>
    <property type="molecule type" value="Genomic_DNA"/>
</dbReference>
<dbReference type="STRING" id="411483.FAEPRAA2165_00108"/>
<organism evidence="1 2">
    <name type="scientific">Faecalibacterium duncaniae (strain DSM 17677 / JCM 31915 / A2-165)</name>
    <name type="common">Faecalibacterium prausnitzii</name>
    <dbReference type="NCBI Taxonomy" id="411483"/>
    <lineage>
        <taxon>Bacteria</taxon>
        <taxon>Bacillati</taxon>
        <taxon>Bacillota</taxon>
        <taxon>Clostridia</taxon>
        <taxon>Eubacteriales</taxon>
        <taxon>Oscillospiraceae</taxon>
        <taxon>Faecalibacterium</taxon>
    </lineage>
</organism>
<name>C7H1H0_FAED2</name>
<evidence type="ECO:0000313" key="2">
    <source>
        <dbReference type="Proteomes" id="UP000004619"/>
    </source>
</evidence>
<evidence type="ECO:0000313" key="1">
    <source>
        <dbReference type="EMBL" id="EEU98180.1"/>
    </source>
</evidence>
<protein>
    <submittedName>
        <fullName evidence="1">Uncharacterized protein</fullName>
    </submittedName>
</protein>
<reference evidence="1" key="1">
    <citation type="submission" date="2009-08" db="EMBL/GenBank/DDBJ databases">
        <authorList>
            <person name="Weinstock G."/>
            <person name="Sodergren E."/>
            <person name="Clifton S."/>
            <person name="Fulton L."/>
            <person name="Fulton B."/>
            <person name="Courtney L."/>
            <person name="Fronick C."/>
            <person name="Harrison M."/>
            <person name="Strong C."/>
            <person name="Farmer C."/>
            <person name="Delahaunty K."/>
            <person name="Markovic C."/>
            <person name="Hall O."/>
            <person name="Minx P."/>
            <person name="Tomlinson C."/>
            <person name="Mitreva M."/>
            <person name="Nelson J."/>
            <person name="Hou S."/>
            <person name="Wollam A."/>
            <person name="Pepin K.H."/>
            <person name="Johnson M."/>
            <person name="Bhonagiri V."/>
            <person name="Nash W.E."/>
            <person name="Warren W."/>
            <person name="Chinwalla A."/>
            <person name="Mardis E.R."/>
            <person name="Wilson R.K."/>
        </authorList>
    </citation>
    <scope>NUCLEOTIDE SEQUENCE [LARGE SCALE GENOMIC DNA]</scope>
    <source>
        <strain evidence="1">A2-165</strain>
    </source>
</reference>
<dbReference type="PATRIC" id="fig|411483.3.peg.107"/>